<dbReference type="RefSeq" id="WP_003474486.1">
    <property type="nucleotide sequence ID" value="NZ_ABOO01000012.1"/>
</dbReference>
<dbReference type="PANTHER" id="PTHR39210">
    <property type="entry name" value="HEPARIN-SULFATE LYASE"/>
    <property type="match status" value="1"/>
</dbReference>
<dbReference type="PANTHER" id="PTHR39210:SF1">
    <property type="entry name" value="HEPARIN-SULFATE LYASE"/>
    <property type="match status" value="1"/>
</dbReference>
<keyword evidence="4" id="KW-0456">Lyase</keyword>
<accession>B1V204</accession>
<feature type="domain" description="Heparin-sulfate lyase N-terminal" evidence="6">
    <location>
        <begin position="92"/>
        <end position="297"/>
    </location>
</feature>
<evidence type="ECO:0000256" key="2">
    <source>
        <dbReference type="ARBA" id="ARBA00022729"/>
    </source>
</evidence>
<evidence type="ECO:0000313" key="7">
    <source>
        <dbReference type="EMBL" id="EDT72142.1"/>
    </source>
</evidence>
<keyword evidence="3" id="KW-0574">Periplasm</keyword>
<dbReference type="Proteomes" id="UP000003188">
    <property type="component" value="Unassembled WGS sequence"/>
</dbReference>
<evidence type="ECO:0000259" key="5">
    <source>
        <dbReference type="Pfam" id="PF07940"/>
    </source>
</evidence>
<evidence type="ECO:0000313" key="8">
    <source>
        <dbReference type="Proteomes" id="UP000003188"/>
    </source>
</evidence>
<organism evidence="7 8">
    <name type="scientific">Clostridium perfringens D str. JGS1721</name>
    <dbReference type="NCBI Taxonomy" id="488537"/>
    <lineage>
        <taxon>Bacteria</taxon>
        <taxon>Bacillati</taxon>
        <taxon>Bacillota</taxon>
        <taxon>Clostridia</taxon>
        <taxon>Eubacteriales</taxon>
        <taxon>Clostridiaceae</taxon>
        <taxon>Clostridium</taxon>
    </lineage>
</organism>
<reference evidence="7 8" key="1">
    <citation type="submission" date="2008-03" db="EMBL/GenBank/DDBJ databases">
        <authorList>
            <person name="Paulsen I."/>
            <person name="Sebastian Y."/>
        </authorList>
    </citation>
    <scope>NUCLEOTIDE SEQUENCE [LARGE SCALE GENOMIC DNA]</scope>
    <source>
        <strain evidence="8">D str. JGS1721</strain>
    </source>
</reference>
<name>B1V204_CLOPF</name>
<comment type="caution">
    <text evidence="7">The sequence shown here is derived from an EMBL/GenBank/DDBJ whole genome shotgun (WGS) entry which is preliminary data.</text>
</comment>
<dbReference type="AlphaFoldDB" id="B1V204"/>
<evidence type="ECO:0000259" key="6">
    <source>
        <dbReference type="Pfam" id="PF16889"/>
    </source>
</evidence>
<dbReference type="InterPro" id="IPR012480">
    <property type="entry name" value="Hepar_II_III_C"/>
</dbReference>
<comment type="subcellular location">
    <subcellularLocation>
        <location evidence="1">Periplasm</location>
    </subcellularLocation>
</comment>
<evidence type="ECO:0000256" key="1">
    <source>
        <dbReference type="ARBA" id="ARBA00004418"/>
    </source>
</evidence>
<dbReference type="Pfam" id="PF16889">
    <property type="entry name" value="Hepar_II_III_N"/>
    <property type="match status" value="1"/>
</dbReference>
<evidence type="ECO:0000256" key="4">
    <source>
        <dbReference type="ARBA" id="ARBA00023239"/>
    </source>
</evidence>
<evidence type="ECO:0000256" key="3">
    <source>
        <dbReference type="ARBA" id="ARBA00022764"/>
    </source>
</evidence>
<keyword evidence="2" id="KW-0732">Signal</keyword>
<dbReference type="SUPFAM" id="SSF48230">
    <property type="entry name" value="Chondroitin AC/alginate lyase"/>
    <property type="match status" value="1"/>
</dbReference>
<protein>
    <submittedName>
        <fullName evidence="7">Uncharacterized protein</fullName>
    </submittedName>
</protein>
<dbReference type="Gene3D" id="1.50.10.100">
    <property type="entry name" value="Chondroitin AC/alginate lyase"/>
    <property type="match status" value="1"/>
</dbReference>
<sequence length="628" mass="74349">MNKYIWLFNRLKAMSFKEIGYRLNNSFKKINYKKIARKKYKISSLKEVNIDFKELNNNLNQMFKNCDFKNLNAKLEYDALGTLYNLRKEIFWHKGINGEWDKNIFSKDMDFKNTDKIGDVRFSWEINRHIFIPYLAGMYMNNKDDYYIILLQDIFDNWEENNRFLNGINWASSMEIAIRAYQWLICLFILRECNNIEKFKNKLINSIISSIEYVEKNLSLYSSANNHLILECGIMGIVGVAFNGIYKQDWYKKSSNLLKNNLYNQFHLDGVNKEQALHYQAFVTDIMLQYNSVMRNLNLNTIGEDIIRKSIIFIGNLESHIYHLDFGDSDDAKIISIENNNISYYKYILSFASFYYGENYIEKPVMSDEIRLFLGNLEVKNNYRYSEFEVYKQGGYSVIKTNSLVLFDFGEIGFGNLAAHGHADALMVLYAFKGKKFFVDSGTFIYNIKSDKRNYYRHTEAHNTLIYKEKNQSEILGPFLWGKKAETELIYYKQDNGKYTIKAQHNGYSPLIHIRTLEFLIKEECLIIYDEFKYKAILNYILDYNVIVEKIQKNILKLINETVEVYVYTTSEINLKETVQSYKFLEEHITNKIECEYDFKDKHITIIGPNIDTVLNVLEEKRESNENC</sequence>
<dbReference type="GO" id="GO:0016829">
    <property type="term" value="F:lyase activity"/>
    <property type="evidence" value="ECO:0007669"/>
    <property type="project" value="UniProtKB-KW"/>
</dbReference>
<dbReference type="GO" id="GO:0042597">
    <property type="term" value="C:periplasmic space"/>
    <property type="evidence" value="ECO:0007669"/>
    <property type="project" value="UniProtKB-SubCell"/>
</dbReference>
<dbReference type="InterPro" id="IPR031680">
    <property type="entry name" value="Hepar_II_III_N"/>
</dbReference>
<dbReference type="EMBL" id="ABOO01000012">
    <property type="protein sequence ID" value="EDT72142.1"/>
    <property type="molecule type" value="Genomic_DNA"/>
</dbReference>
<dbReference type="Pfam" id="PF07940">
    <property type="entry name" value="Hepar_II_III_C"/>
    <property type="match status" value="1"/>
</dbReference>
<proteinExistence type="predicted"/>
<dbReference type="InterPro" id="IPR008929">
    <property type="entry name" value="Chondroitin_lyas"/>
</dbReference>
<feature type="domain" description="Heparinase II/III-like C-terminal" evidence="5">
    <location>
        <begin position="388"/>
        <end position="535"/>
    </location>
</feature>
<gene>
    <name evidence="7" type="ORF">CJD_0606</name>
</gene>
<dbReference type="Gene3D" id="2.70.98.70">
    <property type="match status" value="1"/>
</dbReference>